<proteinExistence type="predicted"/>
<reference evidence="2 3" key="1">
    <citation type="submission" date="2017-09" db="EMBL/GenBank/DDBJ databases">
        <title>The Catabolism of 3,6-Dichlorosalicylic acid is Initiated by the Cytochrome P450 Monooxygenase DsmABC in Rhizorhabdus dicambivorans Ndbn-20.</title>
        <authorList>
            <person name="Na L."/>
        </authorList>
    </citation>
    <scope>NUCLEOTIDE SEQUENCE [LARGE SCALE GENOMIC DNA]</scope>
    <source>
        <strain evidence="2 3">Ndbn-20m</strain>
    </source>
</reference>
<sequence>MLEELVPYKEGGRVIQVPCVYAAIQQGKKHLFAGSRRDWTETMRLLTSIGAFERLNQRQHRRATEIERLNSEAWNQRSWALKSMIIRALNGEEPDDGVDLEELIGVPMFKGEEDRLLAELQLEYAELKESKAQESTKNAGQNAYYTSSPGPAEPEEYPIDDEAQSIEGADSETGDNELNACDPHDPLDPAHGQIGTPSPNVESTNPPTQDVDAENAQAGAIPVDGSDSIAPGSTPTDPLEKPNCAADTEHPYPGVGPPPSFSAKNSGQKPSAEGLKKGERLCWIEKGPADQEIRNKGGWQYGAKPKK</sequence>
<evidence type="ECO:0000313" key="3">
    <source>
        <dbReference type="Proteomes" id="UP000218934"/>
    </source>
</evidence>
<comment type="caution">
    <text evidence="2">The sequence shown here is derived from an EMBL/GenBank/DDBJ whole genome shotgun (WGS) entry which is preliminary data.</text>
</comment>
<feature type="compositionally biased region" description="Polar residues" evidence="1">
    <location>
        <begin position="135"/>
        <end position="149"/>
    </location>
</feature>
<dbReference type="EMBL" id="NWUF01000007">
    <property type="protein sequence ID" value="PCE42531.1"/>
    <property type="molecule type" value="Genomic_DNA"/>
</dbReference>
<keyword evidence="3" id="KW-1185">Reference proteome</keyword>
<dbReference type="RefSeq" id="WP_066960553.1">
    <property type="nucleotide sequence ID" value="NZ_CP023449.1"/>
</dbReference>
<evidence type="ECO:0000256" key="1">
    <source>
        <dbReference type="SAM" id="MobiDB-lite"/>
    </source>
</evidence>
<gene>
    <name evidence="2" type="ORF">COO09_08920</name>
</gene>
<name>A0A2A4FUS8_9SPHN</name>
<feature type="compositionally biased region" description="Polar residues" evidence="1">
    <location>
        <begin position="195"/>
        <end position="208"/>
    </location>
</feature>
<feature type="compositionally biased region" description="Acidic residues" evidence="1">
    <location>
        <begin position="153"/>
        <end position="175"/>
    </location>
</feature>
<dbReference type="AlphaFoldDB" id="A0A2A4FUS8"/>
<dbReference type="KEGG" id="rdi:CMV14_07160"/>
<accession>A0A2A4FUS8</accession>
<feature type="region of interest" description="Disordered" evidence="1">
    <location>
        <begin position="131"/>
        <end position="280"/>
    </location>
</feature>
<evidence type="ECO:0000313" key="2">
    <source>
        <dbReference type="EMBL" id="PCE42531.1"/>
    </source>
</evidence>
<protein>
    <submittedName>
        <fullName evidence="2">Uncharacterized protein</fullName>
    </submittedName>
</protein>
<dbReference type="Proteomes" id="UP000218934">
    <property type="component" value="Unassembled WGS sequence"/>
</dbReference>
<organism evidence="2 3">
    <name type="scientific">Rhizorhabdus dicambivorans</name>
    <dbReference type="NCBI Taxonomy" id="1850238"/>
    <lineage>
        <taxon>Bacteria</taxon>
        <taxon>Pseudomonadati</taxon>
        <taxon>Pseudomonadota</taxon>
        <taxon>Alphaproteobacteria</taxon>
        <taxon>Sphingomonadales</taxon>
        <taxon>Sphingomonadaceae</taxon>
        <taxon>Rhizorhabdus</taxon>
    </lineage>
</organism>